<dbReference type="InterPro" id="IPR042065">
    <property type="entry name" value="E3_ELL-like"/>
</dbReference>
<dbReference type="Gene3D" id="1.10.10.2670">
    <property type="entry name" value="E3 ubiquitin-protein ligase"/>
    <property type="match status" value="1"/>
</dbReference>
<feature type="compositionally biased region" description="Basic and acidic residues" evidence="1">
    <location>
        <begin position="383"/>
        <end position="392"/>
    </location>
</feature>
<dbReference type="PANTHER" id="PTHR23288:SF17">
    <property type="entry name" value="RNA POLYMERASE II ELONGATION FACTOR ELL"/>
    <property type="match status" value="1"/>
</dbReference>
<accession>A0A9P6SZ08</accession>
<dbReference type="PANTHER" id="PTHR23288">
    <property type="entry name" value="OCCLUDIN AND RNA POLYMERASE II ELONGATION FACTOR ELL"/>
    <property type="match status" value="1"/>
</dbReference>
<comment type="caution">
    <text evidence="2">The sequence shown here is derived from an EMBL/GenBank/DDBJ whole genome shotgun (WGS) entry which is preliminary data.</text>
</comment>
<dbReference type="InterPro" id="IPR031176">
    <property type="entry name" value="ELL/occludin"/>
</dbReference>
<sequence length="573" mass="62171">MPLNHNDQFVVNAAQPSRRQIIEFKLSEEVLEEILNGNESIQLDLNQAKLLVGETPYDFSQMPGISNIEVYKLQSGSKQLDLVGDISAKCTIQRTHAKKGQKKATKHEPQRTVFRTNLRQRKGRKKGGSKLSGTAPVRRTLSPSPSPATAAVASAATTAAATAATAATAGTVVPLKTRVVQLLALHQRGVEEKELTKLLRVRIEDLQSILPIIANYSGGRYVLKPETYKEVKIYDWKNYSAKERDIVVNNASAAFDRLGLSSDAPERDILFPEKTKRASPPLVAEGYHVLGNMETTNSKWRSGGGGGGSESEGLDNGRMSSSGSSLLKPPTQKKTSAKKSPGTVASKTKKTSSSSKKAAAAAILDTVPNHSTRGAATPSSMKRTSETKKTGSKETGGVGNGYKIPKVGSGATIPRKPPSPGFTVPSITTQAEYEETSRKFMAKYKEMKDLKTRIDKKKELFDQLGAELERAMGTEREGELKRKIQDAFGEEIIDRKVLRRTGEPRNGISSKRAAVAIAERDKSLNLSVRSMAERYKTLHKEVDMMKRALWEAGTAQAERVGQHISGTSGGGNG</sequence>
<dbReference type="InterPro" id="IPR036390">
    <property type="entry name" value="WH_DNA-bd_sf"/>
</dbReference>
<proteinExistence type="predicted"/>
<feature type="compositionally biased region" description="Basic residues" evidence="1">
    <location>
        <begin position="95"/>
        <end position="105"/>
    </location>
</feature>
<name>A0A9P6SZ08_9FUNG</name>
<dbReference type="AlphaFoldDB" id="A0A9P6SZ08"/>
<evidence type="ECO:0000313" key="3">
    <source>
        <dbReference type="Proteomes" id="UP000703661"/>
    </source>
</evidence>
<dbReference type="GO" id="GO:0042795">
    <property type="term" value="P:snRNA transcription by RNA polymerase II"/>
    <property type="evidence" value="ECO:0007669"/>
    <property type="project" value="TreeGrafter"/>
</dbReference>
<organism evidence="2 3">
    <name type="scientific">Entomortierella chlamydospora</name>
    <dbReference type="NCBI Taxonomy" id="101097"/>
    <lineage>
        <taxon>Eukaryota</taxon>
        <taxon>Fungi</taxon>
        <taxon>Fungi incertae sedis</taxon>
        <taxon>Mucoromycota</taxon>
        <taxon>Mortierellomycotina</taxon>
        <taxon>Mortierellomycetes</taxon>
        <taxon>Mortierellales</taxon>
        <taxon>Mortierellaceae</taxon>
        <taxon>Entomortierella</taxon>
    </lineage>
</organism>
<dbReference type="Proteomes" id="UP000703661">
    <property type="component" value="Unassembled WGS sequence"/>
</dbReference>
<feature type="region of interest" description="Disordered" evidence="1">
    <location>
        <begin position="294"/>
        <end position="425"/>
    </location>
</feature>
<dbReference type="SUPFAM" id="SSF46785">
    <property type="entry name" value="Winged helix' DNA-binding domain"/>
    <property type="match status" value="1"/>
</dbReference>
<feature type="region of interest" description="Disordered" evidence="1">
    <location>
        <begin position="94"/>
        <end position="149"/>
    </location>
</feature>
<feature type="compositionally biased region" description="Low complexity" evidence="1">
    <location>
        <begin position="351"/>
        <end position="362"/>
    </location>
</feature>
<gene>
    <name evidence="2" type="ORF">BGZ80_011471</name>
</gene>
<feature type="compositionally biased region" description="Basic residues" evidence="1">
    <location>
        <begin position="118"/>
        <end position="128"/>
    </location>
</feature>
<feature type="compositionally biased region" description="Polar residues" evidence="1">
    <location>
        <begin position="368"/>
        <end position="382"/>
    </location>
</feature>
<protein>
    <submittedName>
        <fullName evidence="2">Uncharacterized protein</fullName>
    </submittedName>
</protein>
<evidence type="ECO:0000256" key="1">
    <source>
        <dbReference type="SAM" id="MobiDB-lite"/>
    </source>
</evidence>
<evidence type="ECO:0000313" key="2">
    <source>
        <dbReference type="EMBL" id="KAG0012850.1"/>
    </source>
</evidence>
<dbReference type="GO" id="GO:0000987">
    <property type="term" value="F:cis-regulatory region sequence-specific DNA binding"/>
    <property type="evidence" value="ECO:0007669"/>
    <property type="project" value="TreeGrafter"/>
</dbReference>
<dbReference type="EMBL" id="JAAAID010000925">
    <property type="protein sequence ID" value="KAG0012850.1"/>
    <property type="molecule type" value="Genomic_DNA"/>
</dbReference>
<dbReference type="GO" id="GO:0008023">
    <property type="term" value="C:transcription elongation factor complex"/>
    <property type="evidence" value="ECO:0007669"/>
    <property type="project" value="TreeGrafter"/>
</dbReference>
<keyword evidence="3" id="KW-1185">Reference proteome</keyword>
<dbReference type="GO" id="GO:0032968">
    <property type="term" value="P:positive regulation of transcription elongation by RNA polymerase II"/>
    <property type="evidence" value="ECO:0007669"/>
    <property type="project" value="TreeGrafter"/>
</dbReference>
<reference evidence="2" key="1">
    <citation type="journal article" date="2020" name="Fungal Divers.">
        <title>Resolving the Mortierellaceae phylogeny through synthesis of multi-gene phylogenetics and phylogenomics.</title>
        <authorList>
            <person name="Vandepol N."/>
            <person name="Liber J."/>
            <person name="Desiro A."/>
            <person name="Na H."/>
            <person name="Kennedy M."/>
            <person name="Barry K."/>
            <person name="Grigoriev I.V."/>
            <person name="Miller A.N."/>
            <person name="O'Donnell K."/>
            <person name="Stajich J.E."/>
            <person name="Bonito G."/>
        </authorList>
    </citation>
    <scope>NUCLEOTIDE SEQUENCE</scope>
    <source>
        <strain evidence="2">NRRL 2769</strain>
    </source>
</reference>